<feature type="transmembrane region" description="Helical" evidence="1">
    <location>
        <begin position="36"/>
        <end position="62"/>
    </location>
</feature>
<sequence length="261" mass="29489">MSVFPENLHPPPITSLSTPGEPAILAGKHQLLETSLVLSSAVILLYDYLITWDLEVALVWLYPPGWSITSLLFMLARYLPFVDTINVLWHQLSPGITPASCELSFRATGWMYLIGIAITEVILAIRTWAVWGRDRRMTIALPLFFVAIWIPNFVIMGFFLDSLVFEPAPYPEYRGCNIVHGSKILFATWVMLMVYEAVILGLMMYRGYISYCNGGNSALFNVVYRDGALYYLYLFAVSLVNILVINLIPVGTFRACRVDLD</sequence>
<feature type="transmembrane region" description="Helical" evidence="1">
    <location>
        <begin position="143"/>
        <end position="164"/>
    </location>
</feature>
<protein>
    <recommendedName>
        <fullName evidence="2">DUF6533 domain-containing protein</fullName>
    </recommendedName>
</protein>
<organism evidence="3 4">
    <name type="scientific">Hohenbuehelia grisea</name>
    <dbReference type="NCBI Taxonomy" id="104357"/>
    <lineage>
        <taxon>Eukaryota</taxon>
        <taxon>Fungi</taxon>
        <taxon>Dikarya</taxon>
        <taxon>Basidiomycota</taxon>
        <taxon>Agaricomycotina</taxon>
        <taxon>Agaricomycetes</taxon>
        <taxon>Agaricomycetidae</taxon>
        <taxon>Agaricales</taxon>
        <taxon>Pleurotineae</taxon>
        <taxon>Pleurotaceae</taxon>
        <taxon>Hohenbuehelia</taxon>
    </lineage>
</organism>
<evidence type="ECO:0000313" key="3">
    <source>
        <dbReference type="EMBL" id="KAL0954061.1"/>
    </source>
</evidence>
<evidence type="ECO:0000313" key="4">
    <source>
        <dbReference type="Proteomes" id="UP001556367"/>
    </source>
</evidence>
<dbReference type="Proteomes" id="UP001556367">
    <property type="component" value="Unassembled WGS sequence"/>
</dbReference>
<keyword evidence="1" id="KW-1133">Transmembrane helix</keyword>
<keyword evidence="1" id="KW-0472">Membrane</keyword>
<feature type="domain" description="DUF6533" evidence="2">
    <location>
        <begin position="37"/>
        <end position="82"/>
    </location>
</feature>
<feature type="transmembrane region" description="Helical" evidence="1">
    <location>
        <begin position="228"/>
        <end position="248"/>
    </location>
</feature>
<keyword evidence="4" id="KW-1185">Reference proteome</keyword>
<comment type="caution">
    <text evidence="3">The sequence shown here is derived from an EMBL/GenBank/DDBJ whole genome shotgun (WGS) entry which is preliminary data.</text>
</comment>
<keyword evidence="1" id="KW-0812">Transmembrane</keyword>
<evidence type="ECO:0000256" key="1">
    <source>
        <dbReference type="SAM" id="Phobius"/>
    </source>
</evidence>
<feature type="transmembrane region" description="Helical" evidence="1">
    <location>
        <begin position="110"/>
        <end position="131"/>
    </location>
</feature>
<dbReference type="InterPro" id="IPR045340">
    <property type="entry name" value="DUF6533"/>
</dbReference>
<feature type="transmembrane region" description="Helical" evidence="1">
    <location>
        <begin position="184"/>
        <end position="208"/>
    </location>
</feature>
<reference evidence="4" key="1">
    <citation type="submission" date="2024-06" db="EMBL/GenBank/DDBJ databases">
        <title>Multi-omics analyses provide insights into the biosynthesis of the anticancer antibiotic pleurotin in Hohenbuehelia grisea.</title>
        <authorList>
            <person name="Weaver J.A."/>
            <person name="Alberti F."/>
        </authorList>
    </citation>
    <scope>NUCLEOTIDE SEQUENCE [LARGE SCALE GENOMIC DNA]</scope>
    <source>
        <strain evidence="4">T-177</strain>
    </source>
</reference>
<accession>A0ABR3JEB1</accession>
<gene>
    <name evidence="3" type="ORF">HGRIS_005211</name>
</gene>
<feature type="transmembrane region" description="Helical" evidence="1">
    <location>
        <begin position="68"/>
        <end position="89"/>
    </location>
</feature>
<dbReference type="EMBL" id="JASNQZ010000008">
    <property type="protein sequence ID" value="KAL0954061.1"/>
    <property type="molecule type" value="Genomic_DNA"/>
</dbReference>
<evidence type="ECO:0000259" key="2">
    <source>
        <dbReference type="Pfam" id="PF20151"/>
    </source>
</evidence>
<proteinExistence type="predicted"/>
<dbReference type="Pfam" id="PF20151">
    <property type="entry name" value="DUF6533"/>
    <property type="match status" value="1"/>
</dbReference>
<name>A0ABR3JEB1_9AGAR</name>